<evidence type="ECO:0000313" key="9">
    <source>
        <dbReference type="EMBL" id="MFD2548206.1"/>
    </source>
</evidence>
<keyword evidence="5 6" id="KW-0472">Membrane</keyword>
<dbReference type="InterPro" id="IPR025857">
    <property type="entry name" value="MacB_PCD"/>
</dbReference>
<dbReference type="InterPro" id="IPR050250">
    <property type="entry name" value="Macrolide_Exporter_MacB"/>
</dbReference>
<evidence type="ECO:0000256" key="4">
    <source>
        <dbReference type="ARBA" id="ARBA00022989"/>
    </source>
</evidence>
<feature type="transmembrane region" description="Helical" evidence="6">
    <location>
        <begin position="20"/>
        <end position="39"/>
    </location>
</feature>
<evidence type="ECO:0000256" key="6">
    <source>
        <dbReference type="SAM" id="Phobius"/>
    </source>
</evidence>
<evidence type="ECO:0000259" key="8">
    <source>
        <dbReference type="Pfam" id="PF12704"/>
    </source>
</evidence>
<feature type="transmembrane region" description="Helical" evidence="6">
    <location>
        <begin position="670"/>
        <end position="692"/>
    </location>
</feature>
<feature type="transmembrane region" description="Helical" evidence="6">
    <location>
        <begin position="368"/>
        <end position="389"/>
    </location>
</feature>
<dbReference type="InterPro" id="IPR003838">
    <property type="entry name" value="ABC3_permease_C"/>
</dbReference>
<keyword evidence="10" id="KW-1185">Reference proteome</keyword>
<evidence type="ECO:0000256" key="3">
    <source>
        <dbReference type="ARBA" id="ARBA00022692"/>
    </source>
</evidence>
<organism evidence="9 10">
    <name type="scientific">Sphingobacterium suaedae</name>
    <dbReference type="NCBI Taxonomy" id="1686402"/>
    <lineage>
        <taxon>Bacteria</taxon>
        <taxon>Pseudomonadati</taxon>
        <taxon>Bacteroidota</taxon>
        <taxon>Sphingobacteriia</taxon>
        <taxon>Sphingobacteriales</taxon>
        <taxon>Sphingobacteriaceae</taxon>
        <taxon>Sphingobacterium</taxon>
    </lineage>
</organism>
<proteinExistence type="predicted"/>
<dbReference type="EMBL" id="JBHULR010000004">
    <property type="protein sequence ID" value="MFD2548206.1"/>
    <property type="molecule type" value="Genomic_DNA"/>
</dbReference>
<feature type="transmembrane region" description="Helical" evidence="6">
    <location>
        <begin position="757"/>
        <end position="775"/>
    </location>
</feature>
<feature type="domain" description="MacB-like periplasmic core" evidence="8">
    <location>
        <begin position="479"/>
        <end position="632"/>
    </location>
</feature>
<keyword evidence="3 6" id="KW-0812">Transmembrane</keyword>
<evidence type="ECO:0000259" key="7">
    <source>
        <dbReference type="Pfam" id="PF02687"/>
    </source>
</evidence>
<evidence type="ECO:0000313" key="10">
    <source>
        <dbReference type="Proteomes" id="UP001597545"/>
    </source>
</evidence>
<dbReference type="RefSeq" id="WP_380903737.1">
    <property type="nucleotide sequence ID" value="NZ_JBHUEG010000001.1"/>
</dbReference>
<evidence type="ECO:0000256" key="1">
    <source>
        <dbReference type="ARBA" id="ARBA00004651"/>
    </source>
</evidence>
<protein>
    <submittedName>
        <fullName evidence="9">FtsX-like permease family protein</fullName>
    </submittedName>
</protein>
<keyword evidence="2" id="KW-1003">Cell membrane</keyword>
<gene>
    <name evidence="9" type="ORF">ACFSR5_11170</name>
</gene>
<comment type="subcellular location">
    <subcellularLocation>
        <location evidence="1">Cell membrane</location>
        <topology evidence="1">Multi-pass membrane protein</topology>
    </subcellularLocation>
</comment>
<comment type="caution">
    <text evidence="9">The sequence shown here is derived from an EMBL/GenBank/DDBJ whole genome shotgun (WGS) entry which is preliminary data.</text>
</comment>
<feature type="transmembrane region" description="Helical" evidence="6">
    <location>
        <begin position="417"/>
        <end position="435"/>
    </location>
</feature>
<dbReference type="Pfam" id="PF02687">
    <property type="entry name" value="FtsX"/>
    <property type="match status" value="2"/>
</dbReference>
<feature type="domain" description="ABC3 transporter permease C-terminal" evidence="7">
    <location>
        <begin position="674"/>
        <end position="784"/>
    </location>
</feature>
<sequence length="793" mass="89482">MNFLKLFWRNLWKNKTYSSLNILGLALGFVGFILSYQYINRETSYDTWNPNYNQIYLVGLTMHGAYTDQTPSTFARAIQENFPEVIRAGRRIDHFYGNYPVFGEETAYVRRAVLIDSAAARIFAVHAKGGPLYKSAEQTEATLVTQQLANRLFPHDQSFDTPKHVPVLSLELGIQERIYGISQERKPSVLTYDLLFIREVGGEGDLHTYQTYIETKPGSDPALLEKKLGELFKAEISKQHHNTASTFANGTVYLDPLSHLHLRPKHGSSTPYLMVWVLGILSVVILAIAAANFTNLIFAQADRRAKEIALKKVFGSNRRVIAWQFIGEIFYQCLLAAAIAFLCINLTGNVAQKWFNDDLLRHINSGTTVWQLVVAIIFTTLIAGVYPALNLSGYKPALLLKGGLHTRPQRTMFRQSLLFFQFVIALIFISGVLVVRDQVHYMRESDKGFEPAQVINFKSIGLYYDSKPQGSFFDFKMRLRQHPHIAYVAAASNIPGDSNMPPKKQFRYVDQYAELDHIGIDVDYFKTLNIAVLQGKGEISLAKLLDTSMHYAVINETAAKRWGLKDPIGAKISGCSLDFSIVGVVQDNKAYGFERAAAPTLYSFKDECGPGHFKTTLMVKTSAGKTKEAIKAVEQEWSKNPHAEALPLDYTFMDMQYTSLHERQERLEQVMYGFSGLSLFIAMLGLFSMSAYQIHARQKEMSIRKVLGASARDLFIQLNKPFLRITLGAGLVAIPITTLLLRHWLGNFAYKSPINPWNFVLVVLIVILLLLLTVCHQTLRSARAKPVDNLRDE</sequence>
<evidence type="ECO:0000256" key="2">
    <source>
        <dbReference type="ARBA" id="ARBA00022475"/>
    </source>
</evidence>
<feature type="transmembrane region" description="Helical" evidence="6">
    <location>
        <begin position="320"/>
        <end position="348"/>
    </location>
</feature>
<accession>A0ABW5KH82</accession>
<dbReference type="PANTHER" id="PTHR30572:SF18">
    <property type="entry name" value="ABC-TYPE MACROLIDE FAMILY EXPORT SYSTEM PERMEASE COMPONENT 2"/>
    <property type="match status" value="1"/>
</dbReference>
<dbReference type="Proteomes" id="UP001597545">
    <property type="component" value="Unassembled WGS sequence"/>
</dbReference>
<feature type="transmembrane region" description="Helical" evidence="6">
    <location>
        <begin position="273"/>
        <end position="299"/>
    </location>
</feature>
<evidence type="ECO:0000256" key="5">
    <source>
        <dbReference type="ARBA" id="ARBA00023136"/>
    </source>
</evidence>
<dbReference type="Pfam" id="PF12704">
    <property type="entry name" value="MacB_PCD"/>
    <property type="match status" value="1"/>
</dbReference>
<name>A0ABW5KH82_9SPHI</name>
<reference evidence="10" key="1">
    <citation type="journal article" date="2019" name="Int. J. Syst. Evol. Microbiol.">
        <title>The Global Catalogue of Microorganisms (GCM) 10K type strain sequencing project: providing services to taxonomists for standard genome sequencing and annotation.</title>
        <authorList>
            <consortium name="The Broad Institute Genomics Platform"/>
            <consortium name="The Broad Institute Genome Sequencing Center for Infectious Disease"/>
            <person name="Wu L."/>
            <person name="Ma J."/>
        </authorList>
    </citation>
    <scope>NUCLEOTIDE SEQUENCE [LARGE SCALE GENOMIC DNA]</scope>
    <source>
        <strain evidence="10">KCTC 42662</strain>
    </source>
</reference>
<dbReference type="PANTHER" id="PTHR30572">
    <property type="entry name" value="MEMBRANE COMPONENT OF TRANSPORTER-RELATED"/>
    <property type="match status" value="1"/>
</dbReference>
<feature type="domain" description="ABC3 transporter permease C-terminal" evidence="7">
    <location>
        <begin position="280"/>
        <end position="394"/>
    </location>
</feature>
<keyword evidence="4 6" id="KW-1133">Transmembrane helix</keyword>
<feature type="transmembrane region" description="Helical" evidence="6">
    <location>
        <begin position="722"/>
        <end position="745"/>
    </location>
</feature>